<evidence type="ECO:0000313" key="3">
    <source>
        <dbReference type="WBParaSite" id="NBR_0000593401-mRNA-1"/>
    </source>
</evidence>
<evidence type="ECO:0000313" key="2">
    <source>
        <dbReference type="Proteomes" id="UP000271162"/>
    </source>
</evidence>
<dbReference type="AlphaFoldDB" id="A0A0N4XTJ6"/>
<reference evidence="1 2" key="2">
    <citation type="submission" date="2018-11" db="EMBL/GenBank/DDBJ databases">
        <authorList>
            <consortium name="Pathogen Informatics"/>
        </authorList>
    </citation>
    <scope>NUCLEOTIDE SEQUENCE [LARGE SCALE GENOMIC DNA]</scope>
</reference>
<dbReference type="Proteomes" id="UP000271162">
    <property type="component" value="Unassembled WGS sequence"/>
</dbReference>
<sequence length="88" mass="9554">MTSVSPPTASPDAVPLPWVADMLFLLSQQNQQMALLMDKLLGNKVAATDPTLPTPDAYGNLVRYLSLTLTRETDKASWTEANPLPVTL</sequence>
<dbReference type="WBParaSite" id="NBR_0000593401-mRNA-1">
    <property type="protein sequence ID" value="NBR_0000593401-mRNA-1"/>
    <property type="gene ID" value="NBR_0000593401"/>
</dbReference>
<proteinExistence type="predicted"/>
<gene>
    <name evidence="1" type="ORF">NBR_LOCUS5935</name>
</gene>
<name>A0A0N4XTJ6_NIPBR</name>
<dbReference type="EMBL" id="UYSL01019767">
    <property type="protein sequence ID" value="VDL69524.1"/>
    <property type="molecule type" value="Genomic_DNA"/>
</dbReference>
<accession>A0A0N4XTJ6</accession>
<organism evidence="3">
    <name type="scientific">Nippostrongylus brasiliensis</name>
    <name type="common">Rat hookworm</name>
    <dbReference type="NCBI Taxonomy" id="27835"/>
    <lineage>
        <taxon>Eukaryota</taxon>
        <taxon>Metazoa</taxon>
        <taxon>Ecdysozoa</taxon>
        <taxon>Nematoda</taxon>
        <taxon>Chromadorea</taxon>
        <taxon>Rhabditida</taxon>
        <taxon>Rhabditina</taxon>
        <taxon>Rhabditomorpha</taxon>
        <taxon>Strongyloidea</taxon>
        <taxon>Heligmosomidae</taxon>
        <taxon>Nippostrongylus</taxon>
    </lineage>
</organism>
<reference evidence="3" key="1">
    <citation type="submission" date="2017-02" db="UniProtKB">
        <authorList>
            <consortium name="WormBaseParasite"/>
        </authorList>
    </citation>
    <scope>IDENTIFICATION</scope>
</reference>
<evidence type="ECO:0000313" key="1">
    <source>
        <dbReference type="EMBL" id="VDL69524.1"/>
    </source>
</evidence>
<keyword evidence="2" id="KW-1185">Reference proteome</keyword>
<protein>
    <submittedName>
        <fullName evidence="3">DUF4439 domain-containing protein</fullName>
    </submittedName>
</protein>